<dbReference type="GO" id="GO:0030170">
    <property type="term" value="F:pyridoxal phosphate binding"/>
    <property type="evidence" value="ECO:0007669"/>
    <property type="project" value="InterPro"/>
</dbReference>
<dbReference type="AlphaFoldDB" id="A0A6J4TK28"/>
<dbReference type="PANTHER" id="PTHR43713:SF3">
    <property type="entry name" value="GLUTAMATE-1-SEMIALDEHYDE 2,1-AMINOMUTASE 1, CHLOROPLASTIC-RELATED"/>
    <property type="match status" value="1"/>
</dbReference>
<protein>
    <recommendedName>
        <fullName evidence="5">glutamate-1-semialdehyde 2,1-aminomutase</fullName>
        <ecNumber evidence="5">5.4.3.8</ecNumber>
    </recommendedName>
</protein>
<dbReference type="InterPro" id="IPR015422">
    <property type="entry name" value="PyrdxlP-dep_Trfase_small"/>
</dbReference>
<dbReference type="Gene3D" id="3.90.1150.10">
    <property type="entry name" value="Aspartate Aminotransferase, domain 1"/>
    <property type="match status" value="1"/>
</dbReference>
<keyword evidence="8" id="KW-0627">Porphyrin biosynthesis</keyword>
<dbReference type="NCBIfam" id="NF000818">
    <property type="entry name" value="PRK00062.1"/>
    <property type="match status" value="1"/>
</dbReference>
<dbReference type="Gene3D" id="3.40.640.10">
    <property type="entry name" value="Type I PLP-dependent aspartate aminotransferase-like (Major domain)"/>
    <property type="match status" value="1"/>
</dbReference>
<organism evidence="10">
    <name type="scientific">uncultured Solirubrobacteraceae bacterium</name>
    <dbReference type="NCBI Taxonomy" id="1162706"/>
    <lineage>
        <taxon>Bacteria</taxon>
        <taxon>Bacillati</taxon>
        <taxon>Actinomycetota</taxon>
        <taxon>Thermoleophilia</taxon>
        <taxon>Solirubrobacterales</taxon>
        <taxon>Solirubrobacteraceae</taxon>
        <taxon>environmental samples</taxon>
    </lineage>
</organism>
<dbReference type="EC" id="5.4.3.8" evidence="5"/>
<proteinExistence type="inferred from homology"/>
<keyword evidence="6 9" id="KW-0663">Pyridoxal phosphate</keyword>
<accession>A0A6J4TK28</accession>
<evidence type="ECO:0000256" key="6">
    <source>
        <dbReference type="ARBA" id="ARBA00022898"/>
    </source>
</evidence>
<gene>
    <name evidence="10" type="ORF">AVDCRST_MAG30-3331</name>
</gene>
<dbReference type="GO" id="GO:0006779">
    <property type="term" value="P:porphyrin-containing compound biosynthetic process"/>
    <property type="evidence" value="ECO:0007669"/>
    <property type="project" value="UniProtKB-KW"/>
</dbReference>
<evidence type="ECO:0000256" key="4">
    <source>
        <dbReference type="ARBA" id="ARBA00008981"/>
    </source>
</evidence>
<sequence length="318" mass="32759">VDMLRMTSSGTEASMSAIRLARAATGRTKLLKFAGAYHGHLDGLLAEAGSGLATQGIPSSPGVPEASTAATVIVPWNDPDAIDRAFAEHELAAVLAEAYPANMGLVPPADGFLELLRERATATGALLVFDEVITGFRISPGGAQELSGVLPDLTVMGKVIGGGLPAAAYGGSVELMERIAPAGDVYQAGTLSGNPLAVAAGRTALELLDDEAYARLAATTRALADGLAEAARQHGVPVQVAQTTGLLTVFFSEAPVTDYAGAQACDAERHAAWCRALLARGVYPPPSQYEAWFPSLAHTEEHLARTLEAASAAFAEVA</sequence>
<comment type="pathway">
    <text evidence="3">Porphyrin-containing compound metabolism; protoporphyrin-IX biosynthesis; 5-aminolevulinate from L-glutamyl-tRNA(Glu): step 2/2.</text>
</comment>
<evidence type="ECO:0000256" key="9">
    <source>
        <dbReference type="RuleBase" id="RU003560"/>
    </source>
</evidence>
<keyword evidence="7 10" id="KW-0413">Isomerase</keyword>
<evidence type="ECO:0000256" key="5">
    <source>
        <dbReference type="ARBA" id="ARBA00012143"/>
    </source>
</evidence>
<evidence type="ECO:0000256" key="8">
    <source>
        <dbReference type="ARBA" id="ARBA00023244"/>
    </source>
</evidence>
<feature type="non-terminal residue" evidence="10">
    <location>
        <position position="1"/>
    </location>
</feature>
<comment type="similarity">
    <text evidence="4">Belongs to the class-III pyridoxal-phosphate-dependent aminotransferase family. HemL subfamily.</text>
</comment>
<dbReference type="InterPro" id="IPR015421">
    <property type="entry name" value="PyrdxlP-dep_Trfase_major"/>
</dbReference>
<dbReference type="GO" id="GO:0008483">
    <property type="term" value="F:transaminase activity"/>
    <property type="evidence" value="ECO:0007669"/>
    <property type="project" value="InterPro"/>
</dbReference>
<dbReference type="GO" id="GO:0042286">
    <property type="term" value="F:glutamate-1-semialdehyde 2,1-aminomutase activity"/>
    <property type="evidence" value="ECO:0007669"/>
    <property type="project" value="UniProtKB-EC"/>
</dbReference>
<dbReference type="InterPro" id="IPR005814">
    <property type="entry name" value="Aminotrans_3"/>
</dbReference>
<dbReference type="Pfam" id="PF00202">
    <property type="entry name" value="Aminotran_3"/>
    <property type="match status" value="1"/>
</dbReference>
<dbReference type="PANTHER" id="PTHR43713">
    <property type="entry name" value="GLUTAMATE-1-SEMIALDEHYDE 2,1-AMINOMUTASE"/>
    <property type="match status" value="1"/>
</dbReference>
<comment type="cofactor">
    <cofactor evidence="2">
        <name>pyridoxal 5'-phosphate</name>
        <dbReference type="ChEBI" id="CHEBI:597326"/>
    </cofactor>
</comment>
<evidence type="ECO:0000256" key="2">
    <source>
        <dbReference type="ARBA" id="ARBA00001933"/>
    </source>
</evidence>
<evidence type="ECO:0000256" key="3">
    <source>
        <dbReference type="ARBA" id="ARBA00004819"/>
    </source>
</evidence>
<name>A0A6J4TK28_9ACTN</name>
<dbReference type="FunFam" id="3.40.640.10:FF:000021">
    <property type="entry name" value="Glutamate-1-semialdehyde 2,1-aminomutase"/>
    <property type="match status" value="1"/>
</dbReference>
<evidence type="ECO:0000256" key="7">
    <source>
        <dbReference type="ARBA" id="ARBA00023235"/>
    </source>
</evidence>
<evidence type="ECO:0000313" key="10">
    <source>
        <dbReference type="EMBL" id="CAA9525426.1"/>
    </source>
</evidence>
<evidence type="ECO:0000256" key="1">
    <source>
        <dbReference type="ARBA" id="ARBA00001579"/>
    </source>
</evidence>
<reference evidence="10" key="1">
    <citation type="submission" date="2020-02" db="EMBL/GenBank/DDBJ databases">
        <authorList>
            <person name="Meier V. D."/>
        </authorList>
    </citation>
    <scope>NUCLEOTIDE SEQUENCE</scope>
    <source>
        <strain evidence="10">AVDCRST_MAG30</strain>
    </source>
</reference>
<dbReference type="InterPro" id="IPR015424">
    <property type="entry name" value="PyrdxlP-dep_Trfase"/>
</dbReference>
<dbReference type="PROSITE" id="PS00600">
    <property type="entry name" value="AA_TRANSFER_CLASS_3"/>
    <property type="match status" value="1"/>
</dbReference>
<dbReference type="EMBL" id="CADCVS010000433">
    <property type="protein sequence ID" value="CAA9525426.1"/>
    <property type="molecule type" value="Genomic_DNA"/>
</dbReference>
<dbReference type="InterPro" id="IPR049704">
    <property type="entry name" value="Aminotrans_3_PPA_site"/>
</dbReference>
<comment type="catalytic activity">
    <reaction evidence="1">
        <text>(S)-4-amino-5-oxopentanoate = 5-aminolevulinate</text>
        <dbReference type="Rhea" id="RHEA:14265"/>
        <dbReference type="ChEBI" id="CHEBI:57501"/>
        <dbReference type="ChEBI" id="CHEBI:356416"/>
        <dbReference type="EC" id="5.4.3.8"/>
    </reaction>
</comment>
<dbReference type="SUPFAM" id="SSF53383">
    <property type="entry name" value="PLP-dependent transferases"/>
    <property type="match status" value="1"/>
</dbReference>